<name>A0A2I1D599_ASPC2</name>
<dbReference type="AlphaFoldDB" id="A0A2I1D599"/>
<dbReference type="VEuPathDB" id="FungiDB:P168DRAFT_289862"/>
<keyword evidence="3 6" id="KW-0812">Transmembrane</keyword>
<sequence length="263" mass="29231">MAPPPPSTLPLGERLKALAQTLQHVTLLISVFRYTLSYATFNYYSSAAQFTYRLAFLSAAVTYGIVVYKGHIARGRLQGSVPSIVLKLASDENVQYLGMALVWLYSRQIPLALLPFSVYSIFHVATYSRAHLIPTLQPPLRAPSPLADTIGRFVKQYYDASMDLVAGLEIALLFRLAVSILTFSKGSFLLLAIYLAFFRARYSQSSFVQQAVRYFTARVDASVSHQSTPPAVRQGWETFKGVVRRGYEATDTSRLTSAGKKPQ</sequence>
<evidence type="ECO:0000256" key="6">
    <source>
        <dbReference type="SAM" id="Phobius"/>
    </source>
</evidence>
<comment type="similarity">
    <text evidence="2">Belongs to the PER33/POM33 family.</text>
</comment>
<evidence type="ECO:0000256" key="1">
    <source>
        <dbReference type="ARBA" id="ARBA00004141"/>
    </source>
</evidence>
<evidence type="ECO:0000256" key="4">
    <source>
        <dbReference type="ARBA" id="ARBA00022989"/>
    </source>
</evidence>
<evidence type="ECO:0000313" key="7">
    <source>
        <dbReference type="EMBL" id="PKY05033.1"/>
    </source>
</evidence>
<feature type="transmembrane region" description="Helical" evidence="6">
    <location>
        <begin position="172"/>
        <end position="197"/>
    </location>
</feature>
<feature type="transmembrane region" description="Helical" evidence="6">
    <location>
        <begin position="109"/>
        <end position="130"/>
    </location>
</feature>
<keyword evidence="4 6" id="KW-1133">Transmembrane helix</keyword>
<reference evidence="7" key="1">
    <citation type="submission" date="2016-12" db="EMBL/GenBank/DDBJ databases">
        <title>The genomes of Aspergillus section Nigri reveals drivers in fungal speciation.</title>
        <authorList>
            <consortium name="DOE Joint Genome Institute"/>
            <person name="Vesth T.C."/>
            <person name="Nybo J."/>
            <person name="Theobald S."/>
            <person name="Brandl J."/>
            <person name="Frisvad J.C."/>
            <person name="Nielsen K.F."/>
            <person name="Lyhne E.K."/>
            <person name="Kogle M.E."/>
            <person name="Kuo A."/>
            <person name="Riley R."/>
            <person name="Clum A."/>
            <person name="Nolan M."/>
            <person name="Lipzen A."/>
            <person name="Salamov A."/>
            <person name="Henrissat B."/>
            <person name="Wiebenga A."/>
            <person name="De vries R.P."/>
            <person name="Grigoriev I.V."/>
            <person name="Mortensen U.H."/>
            <person name="Andersen M.R."/>
            <person name="Baker S.E."/>
        </authorList>
    </citation>
    <scope>NUCLEOTIDE SEQUENCE</scope>
    <source>
        <strain evidence="7">IBT 28561</strain>
    </source>
</reference>
<comment type="caution">
    <text evidence="7">The sequence shown here is derived from an EMBL/GenBank/DDBJ whole genome shotgun (WGS) entry which is preliminary data.</text>
</comment>
<dbReference type="GO" id="GO:0071786">
    <property type="term" value="P:endoplasmic reticulum tubular network organization"/>
    <property type="evidence" value="ECO:0007669"/>
    <property type="project" value="TreeGrafter"/>
</dbReference>
<dbReference type="OrthoDB" id="5581259at2759"/>
<evidence type="ECO:0000256" key="3">
    <source>
        <dbReference type="ARBA" id="ARBA00022692"/>
    </source>
</evidence>
<dbReference type="GO" id="GO:0005783">
    <property type="term" value="C:endoplasmic reticulum"/>
    <property type="evidence" value="ECO:0007669"/>
    <property type="project" value="TreeGrafter"/>
</dbReference>
<evidence type="ECO:0000313" key="8">
    <source>
        <dbReference type="Proteomes" id="UP000234254"/>
    </source>
</evidence>
<dbReference type="InterPro" id="IPR005344">
    <property type="entry name" value="TMEM33/Pom33"/>
</dbReference>
<comment type="subcellular location">
    <subcellularLocation>
        <location evidence="1">Membrane</location>
        <topology evidence="1">Multi-pass membrane protein</topology>
    </subcellularLocation>
</comment>
<dbReference type="EMBL" id="MSFM01000005">
    <property type="protein sequence ID" value="PKY05033.1"/>
    <property type="molecule type" value="Genomic_DNA"/>
</dbReference>
<dbReference type="GO" id="GO:0016020">
    <property type="term" value="C:membrane"/>
    <property type="evidence" value="ECO:0007669"/>
    <property type="project" value="UniProtKB-SubCell"/>
</dbReference>
<dbReference type="RefSeq" id="XP_024693627.1">
    <property type="nucleotide sequence ID" value="XM_024837093.1"/>
</dbReference>
<dbReference type="PANTHER" id="PTHR12703:SF4">
    <property type="entry name" value="TRANSMEMBRANE PROTEIN 33"/>
    <property type="match status" value="1"/>
</dbReference>
<protein>
    <recommendedName>
        <fullName evidence="9">Endoplasmic reticulum protein</fullName>
    </recommendedName>
</protein>
<proteinExistence type="inferred from homology"/>
<feature type="transmembrane region" description="Helical" evidence="6">
    <location>
        <begin position="50"/>
        <end position="68"/>
    </location>
</feature>
<dbReference type="InterPro" id="IPR051645">
    <property type="entry name" value="PER33/POM33_regulator"/>
</dbReference>
<evidence type="ECO:0000256" key="2">
    <source>
        <dbReference type="ARBA" id="ARBA00007322"/>
    </source>
</evidence>
<dbReference type="GO" id="GO:0061024">
    <property type="term" value="P:membrane organization"/>
    <property type="evidence" value="ECO:0007669"/>
    <property type="project" value="TreeGrafter"/>
</dbReference>
<evidence type="ECO:0008006" key="9">
    <source>
        <dbReference type="Google" id="ProtNLM"/>
    </source>
</evidence>
<dbReference type="PANTHER" id="PTHR12703">
    <property type="entry name" value="TRANSMEMBRANE PROTEIN 33"/>
    <property type="match status" value="1"/>
</dbReference>
<keyword evidence="5 6" id="KW-0472">Membrane</keyword>
<keyword evidence="8" id="KW-1185">Reference proteome</keyword>
<dbReference type="Pfam" id="PF03661">
    <property type="entry name" value="TMEM33_Pom33"/>
    <property type="match status" value="1"/>
</dbReference>
<gene>
    <name evidence="7" type="ORF">P168DRAFT_289862</name>
</gene>
<dbReference type="Proteomes" id="UP000234254">
    <property type="component" value="Unassembled WGS sequence"/>
</dbReference>
<evidence type="ECO:0000256" key="5">
    <source>
        <dbReference type="ARBA" id="ARBA00023136"/>
    </source>
</evidence>
<accession>A0A2I1D599</accession>
<dbReference type="GeneID" id="36544617"/>
<organism evidence="7 8">
    <name type="scientific">Aspergillus campestris (strain IBT 28561)</name>
    <dbReference type="NCBI Taxonomy" id="1392248"/>
    <lineage>
        <taxon>Eukaryota</taxon>
        <taxon>Fungi</taxon>
        <taxon>Dikarya</taxon>
        <taxon>Ascomycota</taxon>
        <taxon>Pezizomycotina</taxon>
        <taxon>Eurotiomycetes</taxon>
        <taxon>Eurotiomycetidae</taxon>
        <taxon>Eurotiales</taxon>
        <taxon>Aspergillaceae</taxon>
        <taxon>Aspergillus</taxon>
        <taxon>Aspergillus subgen. Circumdati</taxon>
    </lineage>
</organism>